<feature type="domain" description="Acyltransferase 3" evidence="2">
    <location>
        <begin position="20"/>
        <end position="367"/>
    </location>
</feature>
<dbReference type="RefSeq" id="WP_254572666.1">
    <property type="nucleotide sequence ID" value="NZ_CP098502.1"/>
</dbReference>
<keyword evidence="3" id="KW-0012">Acyltransferase</keyword>
<name>A0ABY5DVE5_9ACTN</name>
<dbReference type="InterPro" id="IPR002656">
    <property type="entry name" value="Acyl_transf_3_dom"/>
</dbReference>
<proteinExistence type="predicted"/>
<keyword evidence="4" id="KW-1185">Reference proteome</keyword>
<evidence type="ECO:0000313" key="4">
    <source>
        <dbReference type="Proteomes" id="UP001056035"/>
    </source>
</evidence>
<sequence>MAEIESADRIEQAGERRSARIESLRALAALAVFVGHAFALSFGSRPGVFEGTKNQLLVGGGLGVFLFFTLSGYLLFLPFLRAQLGTRDRVKLADYARNRVLRILPLYVVVVTALSVVRPFGGQISDWWRFMLFVQNYSGQSITLPDSPVWSLQVEMHFYLVLPLVALALAFVARRSLGLTAVLLLAGAAVSYRLRAHGVETRDSLGVLYGLYSLPGLMYLFASGMLMAVARVWIERDGVPSWLRLPVLGWSTAWFAAGVLLYAVMARHDQLFQARLLPFAGFLVVGAAVLPLRPGPAVKALEWRPLAVVGVASYSLYLVHVPIIQALTGTHVKVVGGALVTIGDGMSFKLTLLLAVLIVAPVTAVSYFGIEQPFLRLRRRWA</sequence>
<feature type="transmembrane region" description="Helical" evidence="1">
    <location>
        <begin position="156"/>
        <end position="172"/>
    </location>
</feature>
<keyword evidence="3" id="KW-0808">Transferase</keyword>
<feature type="transmembrane region" description="Helical" evidence="1">
    <location>
        <begin position="177"/>
        <end position="194"/>
    </location>
</feature>
<gene>
    <name evidence="3" type="ORF">NBH00_07205</name>
</gene>
<accession>A0ABY5DVE5</accession>
<feature type="transmembrane region" description="Helical" evidence="1">
    <location>
        <begin position="56"/>
        <end position="80"/>
    </location>
</feature>
<feature type="transmembrane region" description="Helical" evidence="1">
    <location>
        <begin position="348"/>
        <end position="370"/>
    </location>
</feature>
<feature type="transmembrane region" description="Helical" evidence="1">
    <location>
        <begin position="276"/>
        <end position="294"/>
    </location>
</feature>
<feature type="transmembrane region" description="Helical" evidence="1">
    <location>
        <begin position="26"/>
        <end position="44"/>
    </location>
</feature>
<feature type="transmembrane region" description="Helical" evidence="1">
    <location>
        <begin position="306"/>
        <end position="328"/>
    </location>
</feature>
<dbReference type="Proteomes" id="UP001056035">
    <property type="component" value="Chromosome"/>
</dbReference>
<evidence type="ECO:0000259" key="2">
    <source>
        <dbReference type="Pfam" id="PF01757"/>
    </source>
</evidence>
<reference evidence="3 4" key="1">
    <citation type="submission" date="2022-06" db="EMBL/GenBank/DDBJ databases">
        <title>Paraconexibacter antarcticus.</title>
        <authorList>
            <person name="Kim C.S."/>
        </authorList>
    </citation>
    <scope>NUCLEOTIDE SEQUENCE [LARGE SCALE GENOMIC DNA]</scope>
    <source>
        <strain evidence="3 4">02-257</strain>
    </source>
</reference>
<protein>
    <submittedName>
        <fullName evidence="3">Acyltransferase</fullName>
    </submittedName>
</protein>
<keyword evidence="1" id="KW-0812">Transmembrane</keyword>
<dbReference type="Pfam" id="PF01757">
    <property type="entry name" value="Acyl_transf_3"/>
    <property type="match status" value="1"/>
</dbReference>
<evidence type="ECO:0000256" key="1">
    <source>
        <dbReference type="SAM" id="Phobius"/>
    </source>
</evidence>
<evidence type="ECO:0000313" key="3">
    <source>
        <dbReference type="EMBL" id="UTI65988.1"/>
    </source>
</evidence>
<dbReference type="InterPro" id="IPR050879">
    <property type="entry name" value="Acyltransferase_3"/>
</dbReference>
<feature type="transmembrane region" description="Helical" evidence="1">
    <location>
        <begin position="242"/>
        <end position="264"/>
    </location>
</feature>
<dbReference type="GO" id="GO:0016746">
    <property type="term" value="F:acyltransferase activity"/>
    <property type="evidence" value="ECO:0007669"/>
    <property type="project" value="UniProtKB-KW"/>
</dbReference>
<keyword evidence="1" id="KW-0472">Membrane</keyword>
<dbReference type="EMBL" id="CP098502">
    <property type="protein sequence ID" value="UTI65988.1"/>
    <property type="molecule type" value="Genomic_DNA"/>
</dbReference>
<feature type="transmembrane region" description="Helical" evidence="1">
    <location>
        <begin position="206"/>
        <end position="230"/>
    </location>
</feature>
<organism evidence="3 4">
    <name type="scientific">Paraconexibacter antarcticus</name>
    <dbReference type="NCBI Taxonomy" id="2949664"/>
    <lineage>
        <taxon>Bacteria</taxon>
        <taxon>Bacillati</taxon>
        <taxon>Actinomycetota</taxon>
        <taxon>Thermoleophilia</taxon>
        <taxon>Solirubrobacterales</taxon>
        <taxon>Paraconexibacteraceae</taxon>
        <taxon>Paraconexibacter</taxon>
    </lineage>
</organism>
<keyword evidence="1" id="KW-1133">Transmembrane helix</keyword>
<dbReference type="PANTHER" id="PTHR23028">
    <property type="entry name" value="ACETYLTRANSFERASE"/>
    <property type="match status" value="1"/>
</dbReference>
<feature type="transmembrane region" description="Helical" evidence="1">
    <location>
        <begin position="100"/>
        <end position="121"/>
    </location>
</feature>
<dbReference type="PANTHER" id="PTHR23028:SF131">
    <property type="entry name" value="BLR2367 PROTEIN"/>
    <property type="match status" value="1"/>
</dbReference>